<evidence type="ECO:0000256" key="3">
    <source>
        <dbReference type="PIRSR" id="PIRSR018063-50"/>
    </source>
</evidence>
<reference evidence="11 12" key="1">
    <citation type="submission" date="2018-08" db="EMBL/GenBank/DDBJ databases">
        <title>A genome reference for cultivated species of the human gut microbiota.</title>
        <authorList>
            <person name="Zou Y."/>
            <person name="Xue W."/>
            <person name="Luo G."/>
        </authorList>
    </citation>
    <scope>NUCLEOTIDE SEQUENCE [LARGE SCALE GENOMIC DNA]</scope>
    <source>
        <strain evidence="9 11">AF14-6AC</strain>
        <strain evidence="8 12">AF16-14</strain>
        <strain evidence="10 13">OF03-11</strain>
    </source>
</reference>
<evidence type="ECO:0000313" key="10">
    <source>
        <dbReference type="EMBL" id="RGY04516.1"/>
    </source>
</evidence>
<dbReference type="GO" id="GO:0004322">
    <property type="term" value="F:ferroxidase activity"/>
    <property type="evidence" value="ECO:0007669"/>
    <property type="project" value="TreeGrafter"/>
</dbReference>
<evidence type="ECO:0000256" key="1">
    <source>
        <dbReference type="ARBA" id="ARBA00022434"/>
    </source>
</evidence>
<evidence type="ECO:0000313" key="11">
    <source>
        <dbReference type="Proteomes" id="UP000283426"/>
    </source>
</evidence>
<dbReference type="InterPro" id="IPR009078">
    <property type="entry name" value="Ferritin-like_SF"/>
</dbReference>
<evidence type="ECO:0000313" key="12">
    <source>
        <dbReference type="Proteomes" id="UP000284243"/>
    </source>
</evidence>
<dbReference type="EMBL" id="QSCO01000024">
    <property type="protein sequence ID" value="RGY04516.1"/>
    <property type="molecule type" value="Genomic_DNA"/>
</dbReference>
<evidence type="ECO:0000313" key="7">
    <source>
        <dbReference type="EMBL" id="MDB9222408.1"/>
    </source>
</evidence>
<dbReference type="EMBL" id="QRYC01000004">
    <property type="protein sequence ID" value="RGU57707.1"/>
    <property type="molecule type" value="Genomic_DNA"/>
</dbReference>
<sequence length="170" mass="19516">MAKESVKILQGKLDVESLISQLNAALAEEWLAYYQYWIGALVVEGAMRPNVQSEFEEHANEERKHAEMIAKRIIELEGVPVLDPQKWSELARCKYDTPQDFDSVCLLNDNVASERCAILRYQEIADFTNGKDFTTCDMAKKILAEEEEHEQDLQDYLTDIARMKKSILGK</sequence>
<name>A0A1Y4A5J2_9BACT</name>
<feature type="binding site" evidence="3">
    <location>
        <position position="29"/>
    </location>
    <ligand>
        <name>Fe cation</name>
        <dbReference type="ChEBI" id="CHEBI:24875"/>
    </ligand>
</feature>
<gene>
    <name evidence="9" type="ORF">DWW24_00880</name>
    <name evidence="8" type="ORF">DWW57_04210</name>
    <name evidence="10" type="ORF">DXA53_15645</name>
    <name evidence="6" type="ORF">L0P03_12220</name>
    <name evidence="7" type="ORF">PN645_05225</name>
</gene>
<reference evidence="7" key="3">
    <citation type="submission" date="2023-01" db="EMBL/GenBank/DDBJ databases">
        <title>Human gut microbiome strain richness.</title>
        <authorList>
            <person name="Chen-Liaw A."/>
        </authorList>
    </citation>
    <scope>NUCLEOTIDE SEQUENCE</scope>
    <source>
        <strain evidence="7">RTP21484st1_B7_RTP21484_190118</strain>
    </source>
</reference>
<evidence type="ECO:0000313" key="13">
    <source>
        <dbReference type="Proteomes" id="UP000284434"/>
    </source>
</evidence>
<dbReference type="GO" id="GO:0005829">
    <property type="term" value="C:cytosol"/>
    <property type="evidence" value="ECO:0007669"/>
    <property type="project" value="TreeGrafter"/>
</dbReference>
<dbReference type="InterPro" id="IPR014490">
    <property type="entry name" value="Dps-like"/>
</dbReference>
<keyword evidence="1" id="KW-0409">Iron storage</keyword>
<keyword evidence="4" id="KW-0175">Coiled coil</keyword>
<keyword evidence="2 3" id="KW-0408">Iron</keyword>
<feature type="binding site" evidence="3">
    <location>
        <position position="149"/>
    </location>
    <ligand>
        <name>Fe cation</name>
        <dbReference type="ChEBI" id="CHEBI:24875"/>
    </ligand>
</feature>
<dbReference type="Pfam" id="PF00210">
    <property type="entry name" value="Ferritin"/>
    <property type="match status" value="1"/>
</dbReference>
<feature type="binding site" evidence="3">
    <location>
        <position position="114"/>
    </location>
    <ligand>
        <name>Fe cation</name>
        <dbReference type="ChEBI" id="CHEBI:24875"/>
    </ligand>
</feature>
<dbReference type="Proteomes" id="UP000283426">
    <property type="component" value="Unassembled WGS sequence"/>
</dbReference>
<dbReference type="GeneID" id="61274421"/>
<dbReference type="Proteomes" id="UP000284243">
    <property type="component" value="Unassembled WGS sequence"/>
</dbReference>
<dbReference type="AlphaFoldDB" id="A0A1Y4A5J2"/>
<keyword evidence="3" id="KW-0479">Metal-binding</keyword>
<dbReference type="SUPFAM" id="SSF47240">
    <property type="entry name" value="Ferritin-like"/>
    <property type="match status" value="1"/>
</dbReference>
<dbReference type="EMBL" id="JAKNDN010000023">
    <property type="protein sequence ID" value="MCG4960608.1"/>
    <property type="molecule type" value="Genomic_DNA"/>
</dbReference>
<feature type="binding site" evidence="3">
    <location>
        <position position="146"/>
    </location>
    <ligand>
        <name>Fe cation</name>
        <dbReference type="ChEBI" id="CHEBI:24875"/>
    </ligand>
</feature>
<dbReference type="CDD" id="cd01052">
    <property type="entry name" value="DPSL"/>
    <property type="match status" value="1"/>
</dbReference>
<dbReference type="InterPro" id="IPR033921">
    <property type="entry name" value="DPSL_diiron-bd_dom"/>
</dbReference>
<evidence type="ECO:0000313" key="8">
    <source>
        <dbReference type="EMBL" id="RGU57707.1"/>
    </source>
</evidence>
<accession>A0A1Y4A5J2</accession>
<dbReference type="PANTHER" id="PTHR30295">
    <property type="entry name" value="BACTERIOFERRITIN"/>
    <property type="match status" value="1"/>
</dbReference>
<dbReference type="GO" id="GO:0006879">
    <property type="term" value="P:intracellular iron ion homeostasis"/>
    <property type="evidence" value="ECO:0007669"/>
    <property type="project" value="UniProtKB-KW"/>
</dbReference>
<protein>
    <submittedName>
        <fullName evidence="7 10">Ferritin</fullName>
    </submittedName>
</protein>
<organism evidence="10 13">
    <name type="scientific">Odoribacter splanchnicus</name>
    <dbReference type="NCBI Taxonomy" id="28118"/>
    <lineage>
        <taxon>Bacteria</taxon>
        <taxon>Pseudomonadati</taxon>
        <taxon>Bacteroidota</taxon>
        <taxon>Bacteroidia</taxon>
        <taxon>Bacteroidales</taxon>
        <taxon>Odoribacteraceae</taxon>
        <taxon>Odoribacter</taxon>
    </lineage>
</organism>
<evidence type="ECO:0000259" key="5">
    <source>
        <dbReference type="PROSITE" id="PS50905"/>
    </source>
</evidence>
<dbReference type="GO" id="GO:0008199">
    <property type="term" value="F:ferric iron binding"/>
    <property type="evidence" value="ECO:0007669"/>
    <property type="project" value="InterPro"/>
</dbReference>
<proteinExistence type="predicted"/>
<feature type="binding site" evidence="3">
    <location>
        <position position="65"/>
    </location>
    <ligand>
        <name>Fe cation</name>
        <dbReference type="ChEBI" id="CHEBI:24875"/>
    </ligand>
</feature>
<evidence type="ECO:0000256" key="2">
    <source>
        <dbReference type="ARBA" id="ARBA00023004"/>
    </source>
</evidence>
<evidence type="ECO:0000313" key="6">
    <source>
        <dbReference type="EMBL" id="MCG4960608.1"/>
    </source>
</evidence>
<evidence type="ECO:0000313" key="9">
    <source>
        <dbReference type="EMBL" id="RGV30652.1"/>
    </source>
</evidence>
<dbReference type="Proteomes" id="UP001212263">
    <property type="component" value="Unassembled WGS sequence"/>
</dbReference>
<comment type="caution">
    <text evidence="10">The sequence shown here is derived from an EMBL/GenBank/DDBJ whole genome shotgun (WGS) entry which is preliminary data.</text>
</comment>
<dbReference type="GO" id="GO:0020037">
    <property type="term" value="F:heme binding"/>
    <property type="evidence" value="ECO:0007669"/>
    <property type="project" value="TreeGrafter"/>
</dbReference>
<dbReference type="Proteomes" id="UP001199750">
    <property type="component" value="Unassembled WGS sequence"/>
</dbReference>
<dbReference type="InterPro" id="IPR008331">
    <property type="entry name" value="Ferritin_DPS_dom"/>
</dbReference>
<evidence type="ECO:0000256" key="4">
    <source>
        <dbReference type="SAM" id="Coils"/>
    </source>
</evidence>
<dbReference type="RefSeq" id="WP_013611464.1">
    <property type="nucleotide sequence ID" value="NZ_BAABYK010000001.1"/>
</dbReference>
<dbReference type="InterPro" id="IPR012347">
    <property type="entry name" value="Ferritin-like"/>
</dbReference>
<dbReference type="InterPro" id="IPR009040">
    <property type="entry name" value="Ferritin-like_diiron"/>
</dbReference>
<dbReference type="PANTHER" id="PTHR30295:SF1">
    <property type="entry name" value="DNA PROTECTION DURING STARVATION PROTEIN"/>
    <property type="match status" value="1"/>
</dbReference>
<dbReference type="Proteomes" id="UP000284434">
    <property type="component" value="Unassembled WGS sequence"/>
</dbReference>
<feature type="coiled-coil region" evidence="4">
    <location>
        <begin position="139"/>
        <end position="166"/>
    </location>
</feature>
<feature type="domain" description="Ferritin-like diiron" evidence="5">
    <location>
        <begin position="12"/>
        <end position="164"/>
    </location>
</feature>
<dbReference type="EMBL" id="QRYW01000001">
    <property type="protein sequence ID" value="RGV30652.1"/>
    <property type="molecule type" value="Genomic_DNA"/>
</dbReference>
<reference evidence="6" key="2">
    <citation type="submission" date="2022-01" db="EMBL/GenBank/DDBJ databases">
        <title>Collection of gut derived symbiotic bacterial strains cultured from healthy donors.</title>
        <authorList>
            <person name="Lin H."/>
            <person name="Kohout C."/>
            <person name="Waligurski E."/>
            <person name="Pamer E.G."/>
        </authorList>
    </citation>
    <scope>NUCLEOTIDE SEQUENCE</scope>
    <source>
        <strain evidence="6">DFI.1.149</strain>
    </source>
</reference>
<dbReference type="EMBL" id="JAQMRD010000005">
    <property type="protein sequence ID" value="MDB9222408.1"/>
    <property type="molecule type" value="Genomic_DNA"/>
</dbReference>
<dbReference type="Gene3D" id="1.20.1260.10">
    <property type="match status" value="1"/>
</dbReference>
<dbReference type="PIRSF" id="PIRSF018063">
    <property type="entry name" value="Ferrtn_UCP018063"/>
    <property type="match status" value="1"/>
</dbReference>
<dbReference type="OMA" id="CGYDAPD"/>
<dbReference type="PROSITE" id="PS50905">
    <property type="entry name" value="FERRITIN_LIKE"/>
    <property type="match status" value="1"/>
</dbReference>